<dbReference type="PANTHER" id="PTHR41328">
    <property type="entry name" value="TERMINASE SMALL SUBUNIT-RELATED"/>
    <property type="match status" value="1"/>
</dbReference>
<dbReference type="InterPro" id="IPR005335">
    <property type="entry name" value="Terminase_ssu"/>
</dbReference>
<dbReference type="InterPro" id="IPR038713">
    <property type="entry name" value="Terminase_Gp1_N_sf"/>
</dbReference>
<proteinExistence type="predicted"/>
<accession>A0A1X1FCA6</accession>
<protein>
    <submittedName>
        <fullName evidence="3">Terminase small subunit</fullName>
    </submittedName>
</protein>
<evidence type="ECO:0000313" key="4">
    <source>
        <dbReference type="Proteomes" id="UP000193009"/>
    </source>
</evidence>
<evidence type="ECO:0000313" key="3">
    <source>
        <dbReference type="EMBL" id="ORN26011.1"/>
    </source>
</evidence>
<organism evidence="3 4">
    <name type="scientific">Lentilactobacillus parabuchneri</name>
    <dbReference type="NCBI Taxonomy" id="152331"/>
    <lineage>
        <taxon>Bacteria</taxon>
        <taxon>Bacillati</taxon>
        <taxon>Bacillota</taxon>
        <taxon>Bacilli</taxon>
        <taxon>Lactobacillales</taxon>
        <taxon>Lactobacillaceae</taxon>
        <taxon>Lentilactobacillus</taxon>
    </lineage>
</organism>
<reference evidence="3 4" key="1">
    <citation type="journal article" date="2017" name="Front. Microbiol.">
        <title>The Histidine Decarboxylase Gene Cluster of Lactobacillus parabuchneri Was Gained by Horizontal Gene Transfer and Is Mobile within the Species.</title>
        <authorList>
            <person name="Wuthrich D."/>
            <person name="Berthoud H."/>
            <person name="Wechsler D."/>
            <person name="Eugster E."/>
            <person name="Irmler S."/>
            <person name="Bruggmann R."/>
        </authorList>
    </citation>
    <scope>NUCLEOTIDE SEQUENCE [LARGE SCALE GENOMIC DNA]</scope>
    <source>
        <strain evidence="3 4">FAM23169</strain>
    </source>
</reference>
<evidence type="ECO:0000256" key="1">
    <source>
        <dbReference type="ARBA" id="ARBA00022612"/>
    </source>
</evidence>
<dbReference type="InterPro" id="IPR052404">
    <property type="entry name" value="SPP1-like_terminase"/>
</dbReference>
<dbReference type="EMBL" id="MSBD01000049">
    <property type="protein sequence ID" value="ORN26011.1"/>
    <property type="molecule type" value="Genomic_DNA"/>
</dbReference>
<dbReference type="RefSeq" id="WP_084988967.1">
    <property type="nucleotide sequence ID" value="NZ_MSAU01000022.1"/>
</dbReference>
<dbReference type="GO" id="GO:0051276">
    <property type="term" value="P:chromosome organization"/>
    <property type="evidence" value="ECO:0007669"/>
    <property type="project" value="InterPro"/>
</dbReference>
<dbReference type="Pfam" id="PF03592">
    <property type="entry name" value="Terminase_2"/>
    <property type="match status" value="1"/>
</dbReference>
<comment type="caution">
    <text evidence="3">The sequence shown here is derived from an EMBL/GenBank/DDBJ whole genome shotgun (WGS) entry which is preliminary data.</text>
</comment>
<keyword evidence="1" id="KW-1188">Viral release from host cell</keyword>
<name>A0A1X1FCA6_9LACO</name>
<keyword evidence="4" id="KW-1185">Reference proteome</keyword>
<dbReference type="PANTHER" id="PTHR41328:SF2">
    <property type="entry name" value="TERMINASE SMALL SUBUNIT"/>
    <property type="match status" value="1"/>
</dbReference>
<dbReference type="Proteomes" id="UP000193009">
    <property type="component" value="Unassembled WGS sequence"/>
</dbReference>
<dbReference type="AlphaFoldDB" id="A0A1X1FCA6"/>
<dbReference type="Gene3D" id="1.10.10.1400">
    <property type="entry name" value="Terminase, small subunit, N-terminal DNA-binding domain, HTH motif"/>
    <property type="match status" value="1"/>
</dbReference>
<evidence type="ECO:0000256" key="2">
    <source>
        <dbReference type="ARBA" id="ARBA00023219"/>
    </source>
</evidence>
<sequence>MTKLTIKQQKFADEYLISGNATQAALKAGYSKNSAYSIGNENLKKPEIFSYLEKRRKEISDGKIADQTEILQYLSSVMRGEEKEDVATAKGVFSDVPVMAKDRIKAAELLGKRFAMWTEKHDINANVNPIQILDDVPPESDRDG</sequence>
<keyword evidence="2" id="KW-0231">Viral genome packaging</keyword>
<dbReference type="OrthoDB" id="7358785at2"/>
<dbReference type="Gene3D" id="6.10.140.2160">
    <property type="match status" value="1"/>
</dbReference>
<gene>
    <name evidence="3" type="ORF">FAM23169_02155</name>
</gene>